<feature type="compositionally biased region" description="Polar residues" evidence="2">
    <location>
        <begin position="509"/>
        <end position="525"/>
    </location>
</feature>
<accession>A0A182Q5Q0</accession>
<feature type="region of interest" description="Disordered" evidence="2">
    <location>
        <begin position="303"/>
        <end position="331"/>
    </location>
</feature>
<feature type="compositionally biased region" description="Basic and acidic residues" evidence="2">
    <location>
        <begin position="315"/>
        <end position="328"/>
    </location>
</feature>
<sequence length="707" mass="78551">MNSSYVKKCTEFLQNIPAHKLAATNTAVAVAVGQPDAAGSGPQPEPQSKPSESIGGRATKKPPARGRQPVVGGVGKRPVWRHPAAGPVGPPRPPPHRQGTVEEQRQFVRTCCPARRPDSTHPTRGRVSTRWEEDTVGTHPHTHPTPARQAGRGDADNVNHRDEIGQTDVRVRGGTMATVTVTPQPPPPPEECLDRQAFPRWSDRLSEAHPLPTVSAAERKDTDTGAIVSREDCEEFTDWSGDDSKIQTVVEDDSKKLLQFHPLRALQFLSLELTSKLRSLGPEHRALYRISKELSIAVRFLSNQQQADDPGPTADKNDAQNRTQDKPDCPNCQLLQRDRQNDRDRHAQESAQLTEQINYLQTQLQQKAKTERTVSETVKEQYRRMEDTITTLKRTVDEKGTVEQALINDLKRNLKEARAKCARIEQERLALEKRLMVAVMENERQELFLNTQAMHFRKVKSELNQIHHLSTQQIEYLDDPIDALGARGTTASSSPRRHRRQRPVVDNYGPSTSSFECTEPTTTHGTALFGEPAMASSREANATVPSMASLASPADRDRKRTDRCRTPASGDDNGKDNECANRRSSRPAGINRADHDDNRIRHRSSADGSDYSSSSSSITTTTTPTNALHRKLTANGGVNVASWQAGDDKMHRSDDRRWCSTDPVSSTSTSACSVRRPDYGDKYGRWPEPSPVTLDDHQQFVAELAGE</sequence>
<feature type="region of interest" description="Disordered" evidence="2">
    <location>
        <begin position="644"/>
        <end position="694"/>
    </location>
</feature>
<feature type="region of interest" description="Disordered" evidence="2">
    <location>
        <begin position="33"/>
        <end position="159"/>
    </location>
</feature>
<proteinExistence type="predicted"/>
<evidence type="ECO:0000313" key="3">
    <source>
        <dbReference type="EnsemblMetazoa" id="AFAF003575-PA"/>
    </source>
</evidence>
<feature type="region of interest" description="Disordered" evidence="2">
    <location>
        <begin position="486"/>
        <end position="626"/>
    </location>
</feature>
<feature type="compositionally biased region" description="Basic and acidic residues" evidence="2">
    <location>
        <begin position="554"/>
        <end position="565"/>
    </location>
</feature>
<feature type="compositionally biased region" description="Basic and acidic residues" evidence="2">
    <location>
        <begin position="675"/>
        <end position="685"/>
    </location>
</feature>
<feature type="compositionally biased region" description="Basic and acidic residues" evidence="2">
    <location>
        <begin position="572"/>
        <end position="581"/>
    </location>
</feature>
<feature type="compositionally biased region" description="Low complexity" evidence="2">
    <location>
        <begin position="606"/>
        <end position="625"/>
    </location>
</feature>
<feature type="compositionally biased region" description="Low complexity" evidence="2">
    <location>
        <begin position="39"/>
        <end position="53"/>
    </location>
</feature>
<feature type="compositionally biased region" description="Polar residues" evidence="2">
    <location>
        <begin position="662"/>
        <end position="672"/>
    </location>
</feature>
<dbReference type="EnsemblMetazoa" id="AFAF003575-RA">
    <property type="protein sequence ID" value="AFAF003575-PA"/>
    <property type="gene ID" value="AFAF003575"/>
</dbReference>
<feature type="coiled-coil region" evidence="1">
    <location>
        <begin position="375"/>
        <end position="434"/>
    </location>
</feature>
<keyword evidence="1" id="KW-0175">Coiled coil</keyword>
<evidence type="ECO:0000256" key="1">
    <source>
        <dbReference type="SAM" id="Coils"/>
    </source>
</evidence>
<name>A0A182Q5Q0_9DIPT</name>
<dbReference type="Proteomes" id="UP000075886">
    <property type="component" value="Unassembled WGS sequence"/>
</dbReference>
<evidence type="ECO:0000313" key="4">
    <source>
        <dbReference type="Proteomes" id="UP000075886"/>
    </source>
</evidence>
<dbReference type="EMBL" id="AXCN02000394">
    <property type="status" value="NOT_ANNOTATED_CDS"/>
    <property type="molecule type" value="Genomic_DNA"/>
</dbReference>
<reference evidence="3" key="2">
    <citation type="submission" date="2020-05" db="UniProtKB">
        <authorList>
            <consortium name="EnsemblMetazoa"/>
        </authorList>
    </citation>
    <scope>IDENTIFICATION</scope>
    <source>
        <strain evidence="3">FAR1</strain>
    </source>
</reference>
<dbReference type="VEuPathDB" id="VectorBase:AFAF003575"/>
<keyword evidence="4" id="KW-1185">Reference proteome</keyword>
<feature type="compositionally biased region" description="Basic and acidic residues" evidence="2">
    <location>
        <begin position="646"/>
        <end position="659"/>
    </location>
</feature>
<reference evidence="4" key="1">
    <citation type="submission" date="2014-01" db="EMBL/GenBank/DDBJ databases">
        <title>The Genome Sequence of Anopheles farauti FAR1 (V2).</title>
        <authorList>
            <consortium name="The Broad Institute Genomics Platform"/>
            <person name="Neafsey D.E."/>
            <person name="Besansky N."/>
            <person name="Howell P."/>
            <person name="Walton C."/>
            <person name="Young S.K."/>
            <person name="Zeng Q."/>
            <person name="Gargeya S."/>
            <person name="Fitzgerald M."/>
            <person name="Haas B."/>
            <person name="Abouelleil A."/>
            <person name="Allen A.W."/>
            <person name="Alvarado L."/>
            <person name="Arachchi H.M."/>
            <person name="Berlin A.M."/>
            <person name="Chapman S.B."/>
            <person name="Gainer-Dewar J."/>
            <person name="Goldberg J."/>
            <person name="Griggs A."/>
            <person name="Gujja S."/>
            <person name="Hansen M."/>
            <person name="Howarth C."/>
            <person name="Imamovic A."/>
            <person name="Ireland A."/>
            <person name="Larimer J."/>
            <person name="McCowan C."/>
            <person name="Murphy C."/>
            <person name="Pearson M."/>
            <person name="Poon T.W."/>
            <person name="Priest M."/>
            <person name="Roberts A."/>
            <person name="Saif S."/>
            <person name="Shea T."/>
            <person name="Sisk P."/>
            <person name="Sykes S."/>
            <person name="Wortman J."/>
            <person name="Nusbaum C."/>
            <person name="Birren B."/>
        </authorList>
    </citation>
    <scope>NUCLEOTIDE SEQUENCE [LARGE SCALE GENOMIC DNA]</scope>
    <source>
        <strain evidence="4">FAR1</strain>
    </source>
</reference>
<dbReference type="AlphaFoldDB" id="A0A182Q5Q0"/>
<protein>
    <submittedName>
        <fullName evidence="3">Uncharacterized protein</fullName>
    </submittedName>
</protein>
<organism evidence="3 4">
    <name type="scientific">Anopheles farauti</name>
    <dbReference type="NCBI Taxonomy" id="69004"/>
    <lineage>
        <taxon>Eukaryota</taxon>
        <taxon>Metazoa</taxon>
        <taxon>Ecdysozoa</taxon>
        <taxon>Arthropoda</taxon>
        <taxon>Hexapoda</taxon>
        <taxon>Insecta</taxon>
        <taxon>Pterygota</taxon>
        <taxon>Neoptera</taxon>
        <taxon>Endopterygota</taxon>
        <taxon>Diptera</taxon>
        <taxon>Nematocera</taxon>
        <taxon>Culicoidea</taxon>
        <taxon>Culicidae</taxon>
        <taxon>Anophelinae</taxon>
        <taxon>Anopheles</taxon>
    </lineage>
</organism>
<evidence type="ECO:0000256" key="2">
    <source>
        <dbReference type="SAM" id="MobiDB-lite"/>
    </source>
</evidence>